<dbReference type="AlphaFoldDB" id="A0A833JDI3"/>
<organism evidence="1 2">
    <name type="scientific">Fluviispira multicolorata</name>
    <dbReference type="NCBI Taxonomy" id="2654512"/>
    <lineage>
        <taxon>Bacteria</taxon>
        <taxon>Pseudomonadati</taxon>
        <taxon>Bdellovibrionota</taxon>
        <taxon>Oligoflexia</taxon>
        <taxon>Silvanigrellales</taxon>
        <taxon>Silvanigrellaceae</taxon>
        <taxon>Fluviispira</taxon>
    </lineage>
</organism>
<dbReference type="EMBL" id="WFLN01000005">
    <property type="protein sequence ID" value="KAB8031903.1"/>
    <property type="molecule type" value="Genomic_DNA"/>
</dbReference>
<sequence>MSKNSLLLSGDQFFFDSIQGANLLIPKALFFITGSGNSDVLKRKICVEGDESSVVLPGIPYNTSTHSIPGVLICKIKSLADDNISKKTFELNKKALMVGDGNVEVEYIVAVPAIQPNTPPVPDIKPFYSGKGSFKPLIDMGIELDI</sequence>
<dbReference type="RefSeq" id="WP_152212078.1">
    <property type="nucleotide sequence ID" value="NZ_WFLN01000005.1"/>
</dbReference>
<dbReference type="InterPro" id="IPR045362">
    <property type="entry name" value="CIS_spike_tip"/>
</dbReference>
<evidence type="ECO:0000313" key="2">
    <source>
        <dbReference type="Proteomes" id="UP000442694"/>
    </source>
</evidence>
<reference evidence="1 2" key="1">
    <citation type="submission" date="2019-10" db="EMBL/GenBank/DDBJ databases">
        <title>New genus of Silvanigrellaceae.</title>
        <authorList>
            <person name="Pitt A."/>
            <person name="Hahn M.W."/>
        </authorList>
    </citation>
    <scope>NUCLEOTIDE SEQUENCE [LARGE SCALE GENOMIC DNA]</scope>
    <source>
        <strain evidence="1 2">33A1-SZDP</strain>
    </source>
</reference>
<proteinExistence type="predicted"/>
<dbReference type="Pfam" id="PF19267">
    <property type="entry name" value="CIS_spike_tip"/>
    <property type="match status" value="1"/>
</dbReference>
<keyword evidence="2" id="KW-1185">Reference proteome</keyword>
<comment type="caution">
    <text evidence="1">The sequence shown here is derived from an EMBL/GenBank/DDBJ whole genome shotgun (WGS) entry which is preliminary data.</text>
</comment>
<accession>A0A833JDI3</accession>
<protein>
    <submittedName>
        <fullName evidence="1">Uncharacterized protein</fullName>
    </submittedName>
</protein>
<dbReference type="Proteomes" id="UP000442694">
    <property type="component" value="Unassembled WGS sequence"/>
</dbReference>
<evidence type="ECO:0000313" key="1">
    <source>
        <dbReference type="EMBL" id="KAB8031903.1"/>
    </source>
</evidence>
<gene>
    <name evidence="1" type="ORF">GCL57_04465</name>
</gene>
<name>A0A833JDI3_9BACT</name>